<proteinExistence type="predicted"/>
<name>A0AA36J495_9DINO</name>
<evidence type="ECO:0000256" key="1">
    <source>
        <dbReference type="SAM" id="MobiDB-lite"/>
    </source>
</evidence>
<comment type="caution">
    <text evidence="2">The sequence shown here is derived from an EMBL/GenBank/DDBJ whole genome shotgun (WGS) entry which is preliminary data.</text>
</comment>
<evidence type="ECO:0000313" key="2">
    <source>
        <dbReference type="EMBL" id="CAJ1398280.1"/>
    </source>
</evidence>
<keyword evidence="3" id="KW-1185">Reference proteome</keyword>
<organism evidence="2 3">
    <name type="scientific">Effrenium voratum</name>
    <dbReference type="NCBI Taxonomy" id="2562239"/>
    <lineage>
        <taxon>Eukaryota</taxon>
        <taxon>Sar</taxon>
        <taxon>Alveolata</taxon>
        <taxon>Dinophyceae</taxon>
        <taxon>Suessiales</taxon>
        <taxon>Symbiodiniaceae</taxon>
        <taxon>Effrenium</taxon>
    </lineage>
</organism>
<dbReference type="EMBL" id="CAUJNA010003294">
    <property type="protein sequence ID" value="CAJ1398280.1"/>
    <property type="molecule type" value="Genomic_DNA"/>
</dbReference>
<gene>
    <name evidence="2" type="ORF">EVOR1521_LOCUS22108</name>
</gene>
<reference evidence="2" key="1">
    <citation type="submission" date="2023-08" db="EMBL/GenBank/DDBJ databases">
        <authorList>
            <person name="Chen Y."/>
            <person name="Shah S."/>
            <person name="Dougan E. K."/>
            <person name="Thang M."/>
            <person name="Chan C."/>
        </authorList>
    </citation>
    <scope>NUCLEOTIDE SEQUENCE</scope>
</reference>
<dbReference type="Proteomes" id="UP001178507">
    <property type="component" value="Unassembled WGS sequence"/>
</dbReference>
<feature type="compositionally biased region" description="Low complexity" evidence="1">
    <location>
        <begin position="19"/>
        <end position="28"/>
    </location>
</feature>
<sequence length="330" mass="36278">MPAAQPEAKASRESMVSTSSQPSRSQRPAELQRPVAQQLRPDEEEAAFRAEAEAAVERALERDRNSDWWKKLQAAPKKHVPQRCDRLPIHRETASREDGCRLPTRGFKVLAEVQPVRAQPCAGAPVRGGRKKGDSLRAVEEGWVKLAGEDGWICQGLEEAPSQKKCLEALEKPRALAVETLAKMPGRQMLEVVADDGVDILREPFDGALLLGRRSFGEFVLADSQSYHGWVRLSDNEGWAQAVSGSGEKLLQGIRPEELQLTQSAAAEPEEVQKEQVEIAMQEAARKEALRQLESAALSGNSAFFCAALEVARQKGVSKKDIARANAMRS</sequence>
<dbReference type="AlphaFoldDB" id="A0AA36J495"/>
<accession>A0AA36J495</accession>
<feature type="region of interest" description="Disordered" evidence="1">
    <location>
        <begin position="1"/>
        <end position="51"/>
    </location>
</feature>
<protein>
    <submittedName>
        <fullName evidence="2">Uncharacterized protein</fullName>
    </submittedName>
</protein>
<evidence type="ECO:0000313" key="3">
    <source>
        <dbReference type="Proteomes" id="UP001178507"/>
    </source>
</evidence>